<comment type="caution">
    <text evidence="1">The sequence shown here is derived from an EMBL/GenBank/DDBJ whole genome shotgun (WGS) entry which is preliminary data.</text>
</comment>
<accession>A0A098S077</accession>
<dbReference type="RefSeq" id="WP_044226466.1">
    <property type="nucleotide sequence ID" value="NZ_JBKAGJ010000002.1"/>
</dbReference>
<keyword evidence="2" id="KW-1185">Reference proteome</keyword>
<proteinExistence type="predicted"/>
<dbReference type="STRING" id="1524460.IX84_24245"/>
<evidence type="ECO:0000313" key="2">
    <source>
        <dbReference type="Proteomes" id="UP000029736"/>
    </source>
</evidence>
<name>A0A098S077_9BACT</name>
<dbReference type="Proteomes" id="UP000029736">
    <property type="component" value="Unassembled WGS sequence"/>
</dbReference>
<dbReference type="OrthoDB" id="5562884at2"/>
<gene>
    <name evidence="1" type="ORF">IX84_24245</name>
</gene>
<evidence type="ECO:0000313" key="1">
    <source>
        <dbReference type="EMBL" id="KGE85759.1"/>
    </source>
</evidence>
<organism evidence="1 2">
    <name type="scientific">Phaeodactylibacter xiamenensis</name>
    <dbReference type="NCBI Taxonomy" id="1524460"/>
    <lineage>
        <taxon>Bacteria</taxon>
        <taxon>Pseudomonadati</taxon>
        <taxon>Bacteroidota</taxon>
        <taxon>Saprospiria</taxon>
        <taxon>Saprospirales</taxon>
        <taxon>Haliscomenobacteraceae</taxon>
        <taxon>Phaeodactylibacter</taxon>
    </lineage>
</organism>
<dbReference type="AlphaFoldDB" id="A0A098S077"/>
<protein>
    <submittedName>
        <fullName evidence="1">Uncharacterized protein</fullName>
    </submittedName>
</protein>
<dbReference type="EMBL" id="JPOS01000083">
    <property type="protein sequence ID" value="KGE85759.1"/>
    <property type="molecule type" value="Genomic_DNA"/>
</dbReference>
<sequence>MQPGKLKLLTALTLFPLLLPAQGMISGFMNPRGTLDIAPGYGYEHFDEYRFGDEPRAEELTTISYNLFAEYSMSDHGSVVINLPYLYINENIRGVQDGSIFIKIRNGLREFSSGRLNTITAVGLTMPLSAYPTTIDTPIGYGAVQFQGRLAVQYNAGYGFFFHLQSGADFRFLSPLQTSIPILIRTGFGSAYYFVEGWVEWYNTLNNAVDQQVTGGAGSDWTRLGGTLYVPVYRGLGLAGNLAFIVGGRNIGLSSRYGFSLVYRHQSR</sequence>
<reference evidence="1 2" key="1">
    <citation type="journal article" date="2014" name="Int. J. Syst. Evol. Microbiol.">
        <title>Phaeodactylibacter xiamenensis gen. nov., sp. nov., a member of the family Saprospiraceae isolated from the marine alga Phaeodactylum tricornutum.</title>
        <authorList>
            <person name="Chen Z.Jr."/>
            <person name="Lei X."/>
            <person name="Lai Q."/>
            <person name="Li Y."/>
            <person name="Zhang B."/>
            <person name="Zhang J."/>
            <person name="Zhang H."/>
            <person name="Yang L."/>
            <person name="Zheng W."/>
            <person name="Tian Y."/>
            <person name="Yu Z."/>
            <person name="Xu H.Jr."/>
            <person name="Zheng T."/>
        </authorList>
    </citation>
    <scope>NUCLEOTIDE SEQUENCE [LARGE SCALE GENOMIC DNA]</scope>
    <source>
        <strain evidence="1 2">KD52</strain>
    </source>
</reference>